<name>A0A9W9KBV6_9EURO</name>
<dbReference type="Pfam" id="PF01565">
    <property type="entry name" value="FAD_binding_4"/>
    <property type="match status" value="1"/>
</dbReference>
<evidence type="ECO:0000256" key="4">
    <source>
        <dbReference type="ARBA" id="ARBA00023002"/>
    </source>
</evidence>
<dbReference type="PANTHER" id="PTHR42973">
    <property type="entry name" value="BINDING OXIDOREDUCTASE, PUTATIVE (AFU_ORTHOLOGUE AFUA_1G17690)-RELATED"/>
    <property type="match status" value="1"/>
</dbReference>
<sequence length="468" mass="50067">MTTLQIKGEVIVPDLSAPPSHSVSRWSDKGITEHPALVVIPESEDDIKAAIYYASSTGLQVLPAGGGHGSFVPIGSKTLYLDLKQFNQVSVDSTAHTVTVAGGALTGQVIKALTDEGFYTTWTNSNGVGFIGGILGGGNPTMAGIHGMQIDQVLSARLITGEGKVLEVSPSSTGDELGLFNAICGAGHGFGVITSMTLKIFPISTLRLAEEGVWVRRLIFPPPALETAAIVFEKLQPLSPESTAALVFARAPPTAPKPGAPMIILTVTYYGPATDAESAFPILFDETVTSKAIVAVTAPAPLAKLNDALAHMDVKGDRKDIQSAALSNVASESITAAFQKWLVFTEQYADAKRATLVLSGYSKDKNVEIGQSAEGRARYFDNRDRGFNILIISWSSTDSSEAASNEFSKEIKKLYRSGSLTTELPRTLLNNLAPDTKADELFTEEQMRELKRLVGVWDPQGLFWRPLI</sequence>
<gene>
    <name evidence="6" type="ORF">N7456_006672</name>
</gene>
<evidence type="ECO:0000256" key="2">
    <source>
        <dbReference type="ARBA" id="ARBA00022630"/>
    </source>
</evidence>
<dbReference type="InterPro" id="IPR006094">
    <property type="entry name" value="Oxid_FAD_bind_N"/>
</dbReference>
<keyword evidence="4" id="KW-0560">Oxidoreductase</keyword>
<dbReference type="PANTHER" id="PTHR42973:SF7">
    <property type="entry name" value="FAD-BINDING PCMH-TYPE DOMAIN-CONTAINING PROTEIN"/>
    <property type="match status" value="1"/>
</dbReference>
<dbReference type="AlphaFoldDB" id="A0A9W9KBV6"/>
<keyword evidence="3" id="KW-0274">FAD</keyword>
<evidence type="ECO:0000313" key="6">
    <source>
        <dbReference type="EMBL" id="KAJ5100620.1"/>
    </source>
</evidence>
<organism evidence="6 7">
    <name type="scientific">Penicillium angulare</name>
    <dbReference type="NCBI Taxonomy" id="116970"/>
    <lineage>
        <taxon>Eukaryota</taxon>
        <taxon>Fungi</taxon>
        <taxon>Dikarya</taxon>
        <taxon>Ascomycota</taxon>
        <taxon>Pezizomycotina</taxon>
        <taxon>Eurotiomycetes</taxon>
        <taxon>Eurotiomycetidae</taxon>
        <taxon>Eurotiales</taxon>
        <taxon>Aspergillaceae</taxon>
        <taxon>Penicillium</taxon>
    </lineage>
</organism>
<accession>A0A9W9KBV6</accession>
<comment type="caution">
    <text evidence="6">The sequence shown here is derived from an EMBL/GenBank/DDBJ whole genome shotgun (WGS) entry which is preliminary data.</text>
</comment>
<evidence type="ECO:0000256" key="3">
    <source>
        <dbReference type="ARBA" id="ARBA00022827"/>
    </source>
</evidence>
<dbReference type="OrthoDB" id="415825at2759"/>
<dbReference type="PROSITE" id="PS00862">
    <property type="entry name" value="OX2_COVAL_FAD"/>
    <property type="match status" value="1"/>
</dbReference>
<dbReference type="Proteomes" id="UP001149165">
    <property type="component" value="Unassembled WGS sequence"/>
</dbReference>
<dbReference type="InterPro" id="IPR036318">
    <property type="entry name" value="FAD-bd_PCMH-like_sf"/>
</dbReference>
<feature type="domain" description="FAD-binding PCMH-type" evidence="5">
    <location>
        <begin position="31"/>
        <end position="203"/>
    </location>
</feature>
<protein>
    <recommendedName>
        <fullName evidence="5">FAD-binding PCMH-type domain-containing protein</fullName>
    </recommendedName>
</protein>
<evidence type="ECO:0000313" key="7">
    <source>
        <dbReference type="Proteomes" id="UP001149165"/>
    </source>
</evidence>
<keyword evidence="2" id="KW-0285">Flavoprotein</keyword>
<dbReference type="GO" id="GO:0016491">
    <property type="term" value="F:oxidoreductase activity"/>
    <property type="evidence" value="ECO:0007669"/>
    <property type="project" value="UniProtKB-KW"/>
</dbReference>
<dbReference type="GO" id="GO:0071949">
    <property type="term" value="F:FAD binding"/>
    <property type="evidence" value="ECO:0007669"/>
    <property type="project" value="InterPro"/>
</dbReference>
<reference evidence="6" key="1">
    <citation type="submission" date="2022-11" db="EMBL/GenBank/DDBJ databases">
        <authorList>
            <person name="Petersen C."/>
        </authorList>
    </citation>
    <scope>NUCLEOTIDE SEQUENCE</scope>
    <source>
        <strain evidence="6">IBT 30069</strain>
    </source>
</reference>
<dbReference type="Gene3D" id="3.30.465.10">
    <property type="match status" value="1"/>
</dbReference>
<evidence type="ECO:0000259" key="5">
    <source>
        <dbReference type="PROSITE" id="PS51387"/>
    </source>
</evidence>
<dbReference type="InterPro" id="IPR006093">
    <property type="entry name" value="Oxy_OxRdtase_FAD_BS"/>
</dbReference>
<reference evidence="6" key="2">
    <citation type="journal article" date="2023" name="IMA Fungus">
        <title>Comparative genomic study of the Penicillium genus elucidates a diverse pangenome and 15 lateral gene transfer events.</title>
        <authorList>
            <person name="Petersen C."/>
            <person name="Sorensen T."/>
            <person name="Nielsen M.R."/>
            <person name="Sondergaard T.E."/>
            <person name="Sorensen J.L."/>
            <person name="Fitzpatrick D.A."/>
            <person name="Frisvad J.C."/>
            <person name="Nielsen K.L."/>
        </authorList>
    </citation>
    <scope>NUCLEOTIDE SEQUENCE</scope>
    <source>
        <strain evidence="6">IBT 30069</strain>
    </source>
</reference>
<dbReference type="SUPFAM" id="SSF56176">
    <property type="entry name" value="FAD-binding/transporter-associated domain-like"/>
    <property type="match status" value="1"/>
</dbReference>
<evidence type="ECO:0000256" key="1">
    <source>
        <dbReference type="ARBA" id="ARBA00005466"/>
    </source>
</evidence>
<dbReference type="EMBL" id="JAPQKH010000004">
    <property type="protein sequence ID" value="KAJ5100620.1"/>
    <property type="molecule type" value="Genomic_DNA"/>
</dbReference>
<proteinExistence type="inferred from homology"/>
<dbReference type="InterPro" id="IPR050416">
    <property type="entry name" value="FAD-linked_Oxidoreductase"/>
</dbReference>
<dbReference type="Gene3D" id="3.40.462.20">
    <property type="match status" value="1"/>
</dbReference>
<dbReference type="InterPro" id="IPR016166">
    <property type="entry name" value="FAD-bd_PCMH"/>
</dbReference>
<dbReference type="InterPro" id="IPR016169">
    <property type="entry name" value="FAD-bd_PCMH_sub2"/>
</dbReference>
<keyword evidence="7" id="KW-1185">Reference proteome</keyword>
<dbReference type="PROSITE" id="PS51387">
    <property type="entry name" value="FAD_PCMH"/>
    <property type="match status" value="1"/>
</dbReference>
<comment type="similarity">
    <text evidence="1">Belongs to the oxygen-dependent FAD-linked oxidoreductase family.</text>
</comment>